<evidence type="ECO:0000256" key="1">
    <source>
        <dbReference type="SAM" id="SignalP"/>
    </source>
</evidence>
<accession>A0ABT3GFJ0</accession>
<dbReference type="Gene3D" id="3.20.20.80">
    <property type="entry name" value="Glycosidases"/>
    <property type="match status" value="1"/>
</dbReference>
<dbReference type="InterPro" id="IPR036237">
    <property type="entry name" value="Xyl_isomerase-like_sf"/>
</dbReference>
<feature type="domain" description="Xylose isomerase-like TIM barrel" evidence="2">
    <location>
        <begin position="119"/>
        <end position="267"/>
    </location>
</feature>
<dbReference type="Pfam" id="PF01261">
    <property type="entry name" value="AP_endonuc_2"/>
    <property type="match status" value="1"/>
</dbReference>
<reference evidence="3 4" key="1">
    <citation type="submission" date="2022-10" db="EMBL/GenBank/DDBJ databases">
        <title>Luteolibacter arcticus strain CCTCC AB 2014275, whole genome shotgun sequencing project.</title>
        <authorList>
            <person name="Zhao G."/>
            <person name="Shen L."/>
        </authorList>
    </citation>
    <scope>NUCLEOTIDE SEQUENCE [LARGE SCALE GENOMIC DNA]</scope>
    <source>
        <strain evidence="3 4">CCTCC AB 2014275</strain>
    </source>
</reference>
<dbReference type="CDD" id="cd11576">
    <property type="entry name" value="GH99_GH71_like_2"/>
    <property type="match status" value="1"/>
</dbReference>
<sequence>MLPARLIACVFLCLCLPGLRGNSFFAMDTGISGEPAAVAEALDTLGYDGLGGSGQEVSPLRDELGNRGLRLWNVYLTLDFAAGTPALTPELQKLIADLKGRDATLWIAIRKVTGGDGAAVAGLREIAGHAEPAGVGLSLYPHTDFWLERFSDAARVATALDRKGVGITFNLCHWLKVEGDVDPIPAIARESARLQFVTVNGADGGDTQAMGWDRLIRPLGQGTYDTAKFVRRLQEEAKWHGPVGLQAYGVPGDKRENLRRSMAAWREMNGLLDGKVLCGYQGWFRCGDDGSNNGWHHYAVNGKFEPGYSHIEMWPDMSELAPGERHATAFRHADGSVAEVFSSMHPDTTRRHFRWMREHGIDGAFLQRFATNTRDPRFRDPMDQVLSHVRDSAKAEGREWALMYDLSGLKAEDFSRVIEDWQRLKAGGDAAYLKYRHKPLVTLWGLGFNDRPASLKEWELLIRFFKGEGMAVMLGVPCYWRTLERDSIGDAKLHELCALADIISPWTVGRFGTPQDAAARQKPLLEPDLAWCRERGLGYLPVIFPGFSWQNLERSRGREARFDAIPRLGGGFLWSQAIAARRAGGRAIYVAMFDEMDEGTAIFKTTGNPPVGASRFLVEPGLKPDHYLWLTGEIGKMLRGEIPVTAEKPAR</sequence>
<dbReference type="EMBL" id="JAPDDT010000001">
    <property type="protein sequence ID" value="MCW1921804.1"/>
    <property type="molecule type" value="Genomic_DNA"/>
</dbReference>
<dbReference type="RefSeq" id="WP_264485913.1">
    <property type="nucleotide sequence ID" value="NZ_JAPDDT010000001.1"/>
</dbReference>
<proteinExistence type="predicted"/>
<keyword evidence="1" id="KW-0732">Signal</keyword>
<comment type="caution">
    <text evidence="3">The sequence shown here is derived from an EMBL/GenBank/DDBJ whole genome shotgun (WGS) entry which is preliminary data.</text>
</comment>
<keyword evidence="4" id="KW-1185">Reference proteome</keyword>
<evidence type="ECO:0000313" key="3">
    <source>
        <dbReference type="EMBL" id="MCW1921804.1"/>
    </source>
</evidence>
<feature type="chain" id="PRO_5047215566" evidence="1">
    <location>
        <begin position="27"/>
        <end position="651"/>
    </location>
</feature>
<organism evidence="3 4">
    <name type="scientific">Luteolibacter arcticus</name>
    <dbReference type="NCBI Taxonomy" id="1581411"/>
    <lineage>
        <taxon>Bacteria</taxon>
        <taxon>Pseudomonadati</taxon>
        <taxon>Verrucomicrobiota</taxon>
        <taxon>Verrucomicrobiia</taxon>
        <taxon>Verrucomicrobiales</taxon>
        <taxon>Verrucomicrobiaceae</taxon>
        <taxon>Luteolibacter</taxon>
    </lineage>
</organism>
<protein>
    <submittedName>
        <fullName evidence="3">TIM barrel protein</fullName>
    </submittedName>
</protein>
<dbReference type="Gene3D" id="3.20.20.150">
    <property type="entry name" value="Divalent-metal-dependent TIM barrel enzymes"/>
    <property type="match status" value="1"/>
</dbReference>
<dbReference type="SUPFAM" id="SSF51658">
    <property type="entry name" value="Xylose isomerase-like"/>
    <property type="match status" value="1"/>
</dbReference>
<evidence type="ECO:0000313" key="4">
    <source>
        <dbReference type="Proteomes" id="UP001320876"/>
    </source>
</evidence>
<dbReference type="InterPro" id="IPR013022">
    <property type="entry name" value="Xyl_isomerase-like_TIM-brl"/>
</dbReference>
<name>A0ABT3GFJ0_9BACT</name>
<dbReference type="Proteomes" id="UP001320876">
    <property type="component" value="Unassembled WGS sequence"/>
</dbReference>
<feature type="signal peptide" evidence="1">
    <location>
        <begin position="1"/>
        <end position="26"/>
    </location>
</feature>
<gene>
    <name evidence="3" type="ORF">OKA05_04520</name>
</gene>
<evidence type="ECO:0000259" key="2">
    <source>
        <dbReference type="Pfam" id="PF01261"/>
    </source>
</evidence>